<evidence type="ECO:0000313" key="2">
    <source>
        <dbReference type="Proteomes" id="UP000499080"/>
    </source>
</evidence>
<dbReference type="AlphaFoldDB" id="A0A4Y2PUM2"/>
<reference evidence="1 2" key="1">
    <citation type="journal article" date="2019" name="Sci. Rep.">
        <title>Orb-weaving spider Araneus ventricosus genome elucidates the spidroin gene catalogue.</title>
        <authorList>
            <person name="Kono N."/>
            <person name="Nakamura H."/>
            <person name="Ohtoshi R."/>
            <person name="Moran D.A.P."/>
            <person name="Shinohara A."/>
            <person name="Yoshida Y."/>
            <person name="Fujiwara M."/>
            <person name="Mori M."/>
            <person name="Tomita M."/>
            <person name="Arakawa K."/>
        </authorList>
    </citation>
    <scope>NUCLEOTIDE SEQUENCE [LARGE SCALE GENOMIC DNA]</scope>
</reference>
<evidence type="ECO:0000313" key="1">
    <source>
        <dbReference type="EMBL" id="GBN53836.1"/>
    </source>
</evidence>
<name>A0A4Y2PUM2_ARAVE</name>
<dbReference type="Proteomes" id="UP000499080">
    <property type="component" value="Unassembled WGS sequence"/>
</dbReference>
<sequence length="69" mass="7837">LMCRMYLVKERQHVANFQAYVPHVSCKGKAAWWKFSGLMCRIYFLKERQHVASSPRAAKVAATPLGDGP</sequence>
<proteinExistence type="predicted"/>
<comment type="caution">
    <text evidence="1">The sequence shown here is derived from an EMBL/GenBank/DDBJ whole genome shotgun (WGS) entry which is preliminary data.</text>
</comment>
<protein>
    <submittedName>
        <fullName evidence="1">Uncharacterized protein</fullName>
    </submittedName>
</protein>
<accession>A0A4Y2PUM2</accession>
<dbReference type="EMBL" id="BGPR01011961">
    <property type="protein sequence ID" value="GBN53836.1"/>
    <property type="molecule type" value="Genomic_DNA"/>
</dbReference>
<feature type="non-terminal residue" evidence="1">
    <location>
        <position position="1"/>
    </location>
</feature>
<gene>
    <name evidence="1" type="ORF">AVEN_255715_1</name>
</gene>
<organism evidence="1 2">
    <name type="scientific">Araneus ventricosus</name>
    <name type="common">Orbweaver spider</name>
    <name type="synonym">Epeira ventricosa</name>
    <dbReference type="NCBI Taxonomy" id="182803"/>
    <lineage>
        <taxon>Eukaryota</taxon>
        <taxon>Metazoa</taxon>
        <taxon>Ecdysozoa</taxon>
        <taxon>Arthropoda</taxon>
        <taxon>Chelicerata</taxon>
        <taxon>Arachnida</taxon>
        <taxon>Araneae</taxon>
        <taxon>Araneomorphae</taxon>
        <taxon>Entelegynae</taxon>
        <taxon>Araneoidea</taxon>
        <taxon>Araneidae</taxon>
        <taxon>Araneus</taxon>
    </lineage>
</organism>
<keyword evidence="2" id="KW-1185">Reference proteome</keyword>